<dbReference type="GO" id="GO:0004843">
    <property type="term" value="F:cysteine-type deubiquitinase activity"/>
    <property type="evidence" value="ECO:0007669"/>
    <property type="project" value="InterPro"/>
</dbReference>
<dbReference type="CDD" id="cd02257">
    <property type="entry name" value="Peptidase_C19"/>
    <property type="match status" value="1"/>
</dbReference>
<feature type="domain" description="USP" evidence="1">
    <location>
        <begin position="13"/>
        <end position="345"/>
    </location>
</feature>
<dbReference type="InterPro" id="IPR038765">
    <property type="entry name" value="Papain-like_cys_pep_sf"/>
</dbReference>
<protein>
    <recommendedName>
        <fullName evidence="1">USP domain-containing protein</fullName>
    </recommendedName>
</protein>
<dbReference type="EMBL" id="MN740926">
    <property type="protein sequence ID" value="QHU18216.1"/>
    <property type="molecule type" value="Genomic_DNA"/>
</dbReference>
<dbReference type="Pfam" id="PF00443">
    <property type="entry name" value="UCH"/>
    <property type="match status" value="1"/>
</dbReference>
<evidence type="ECO:0000313" key="2">
    <source>
        <dbReference type="EMBL" id="QHU18216.1"/>
    </source>
</evidence>
<dbReference type="SUPFAM" id="SSF54001">
    <property type="entry name" value="Cysteine proteinases"/>
    <property type="match status" value="1"/>
</dbReference>
<dbReference type="GO" id="GO:0016579">
    <property type="term" value="P:protein deubiquitination"/>
    <property type="evidence" value="ECO:0007669"/>
    <property type="project" value="InterPro"/>
</dbReference>
<dbReference type="InterPro" id="IPR028889">
    <property type="entry name" value="USP"/>
</dbReference>
<dbReference type="PROSITE" id="PS50235">
    <property type="entry name" value="USP_3"/>
    <property type="match status" value="1"/>
</dbReference>
<dbReference type="PANTHER" id="PTHR21646">
    <property type="entry name" value="UBIQUITIN CARBOXYL-TERMINAL HYDROLASE"/>
    <property type="match status" value="1"/>
</dbReference>
<proteinExistence type="predicted"/>
<evidence type="ECO:0000259" key="1">
    <source>
        <dbReference type="PROSITE" id="PS50235"/>
    </source>
</evidence>
<dbReference type="InterPro" id="IPR001394">
    <property type="entry name" value="Peptidase_C19_UCH"/>
</dbReference>
<dbReference type="InterPro" id="IPR050185">
    <property type="entry name" value="Ub_carboxyl-term_hydrolase"/>
</dbReference>
<organism evidence="2">
    <name type="scientific">viral metagenome</name>
    <dbReference type="NCBI Taxonomy" id="1070528"/>
    <lineage>
        <taxon>unclassified sequences</taxon>
        <taxon>metagenomes</taxon>
        <taxon>organismal metagenomes</taxon>
    </lineage>
</organism>
<accession>A0A6C0KM32</accession>
<dbReference type="Gene3D" id="3.90.70.10">
    <property type="entry name" value="Cysteine proteinases"/>
    <property type="match status" value="1"/>
</dbReference>
<sequence length="348" mass="39361">MSLLSNSEKKGIIGLTNIGNTCYGNAVLQALRSQVDFTLFILQGQHLELLKRKPASEKSKLLESYGELVRSLWSSEVGTVPTKEFWGAMIPAAIKAGFEQFRIPMAHDAQEFLGFLLDQFHEALSEEVVMTIRTNPSNTDIKGALEFWKSSFEKSYSPLVELVFSIQRKCVKCEDCNTESVTWETSNMSKICVPKSDTPVDLLDLLVSESQDDYIDEYACEKCKPKRTKATVTRSLWRLGNWVILMLKRNENNGRRINTKVNIPLKCSFTPAFHPKSQEPSRNDPYELFAAIHHHGSAGGGHYTAQAKHPVTARWVHYDDEVGKEIPEEHPTLDASTYIVMYRRIIGS</sequence>
<dbReference type="AlphaFoldDB" id="A0A6C0KM32"/>
<reference evidence="2" key="1">
    <citation type="journal article" date="2020" name="Nature">
        <title>Giant virus diversity and host interactions through global metagenomics.</title>
        <authorList>
            <person name="Schulz F."/>
            <person name="Roux S."/>
            <person name="Paez-Espino D."/>
            <person name="Jungbluth S."/>
            <person name="Walsh D.A."/>
            <person name="Denef V.J."/>
            <person name="McMahon K.D."/>
            <person name="Konstantinidis K.T."/>
            <person name="Eloe-Fadrosh E.A."/>
            <person name="Kyrpides N.C."/>
            <person name="Woyke T."/>
        </authorList>
    </citation>
    <scope>NUCLEOTIDE SEQUENCE</scope>
    <source>
        <strain evidence="2">GVMAG-S-3300013006-138</strain>
    </source>
</reference>
<name>A0A6C0KM32_9ZZZZ</name>